<organism evidence="3 4">
    <name type="scientific">Methanosarcina baikalica</name>
    <dbReference type="NCBI Taxonomy" id="3073890"/>
    <lineage>
        <taxon>Archaea</taxon>
        <taxon>Methanobacteriati</taxon>
        <taxon>Methanobacteriota</taxon>
        <taxon>Stenosarchaea group</taxon>
        <taxon>Methanomicrobia</taxon>
        <taxon>Methanosarcinales</taxon>
        <taxon>Methanosarcinaceae</taxon>
        <taxon>Methanosarcina</taxon>
    </lineage>
</organism>
<feature type="transmembrane region" description="Helical" evidence="1">
    <location>
        <begin position="125"/>
        <end position="141"/>
    </location>
</feature>
<keyword evidence="3" id="KW-0808">Transferase</keyword>
<evidence type="ECO:0000259" key="2">
    <source>
        <dbReference type="Pfam" id="PF01757"/>
    </source>
</evidence>
<keyword evidence="1" id="KW-0472">Membrane</keyword>
<feature type="transmembrane region" description="Helical" evidence="1">
    <location>
        <begin position="225"/>
        <end position="243"/>
    </location>
</feature>
<sequence length="378" mass="42906">MRLHWIDALKGIGIMLVVFAHHSLPVALDTYIFSFHMPLFFFISGFLFDFGKYTGSATNFVKGRLRSLIVPYFCFALLTCLFYFLLDTRFQPGVTNIEFFEASALYGIYSILYALGPLVSYNPPLWFLTCLFVTELLFYGFAKKYYGEPGKFVLLLTASGILGYLYSVYVPFRLPWNIDVALAAVVFYGAGNLFRKFTESETGQGPGFSRESSSRVGEGLFRRDNFLPGLLILVNLFYLGYLLKFPTADKVNMNVLKYGGFFSFYFFAFSGALAFVYLFKKIGSSKVLEYYGKNSLIVLALHFPLKDVLTKLALMSFGVELEYFYYNTAFALSLTVLNLLCLVPVIFVINNYFPFLSGKKGSSAEFESLKAHFRKPVN</sequence>
<dbReference type="PANTHER" id="PTHR37312:SF1">
    <property type="entry name" value="MEMBRANE-BOUND ACYLTRANSFERASE YKRP-RELATED"/>
    <property type="match status" value="1"/>
</dbReference>
<feature type="transmembrane region" description="Helical" evidence="1">
    <location>
        <begin position="7"/>
        <end position="24"/>
    </location>
</feature>
<keyword evidence="3" id="KW-0012">Acyltransferase</keyword>
<dbReference type="InterPro" id="IPR052734">
    <property type="entry name" value="Nod_factor_acetyltransferase"/>
</dbReference>
<gene>
    <name evidence="3" type="ORF">RG963_16120</name>
</gene>
<dbReference type="EMBL" id="JAVKPK010000115">
    <property type="protein sequence ID" value="MDR7667272.1"/>
    <property type="molecule type" value="Genomic_DNA"/>
</dbReference>
<evidence type="ECO:0000256" key="1">
    <source>
        <dbReference type="SAM" id="Phobius"/>
    </source>
</evidence>
<name>A0ABU2D5X9_9EURY</name>
<feature type="transmembrane region" description="Helical" evidence="1">
    <location>
        <begin position="255"/>
        <end position="279"/>
    </location>
</feature>
<feature type="transmembrane region" description="Helical" evidence="1">
    <location>
        <begin position="30"/>
        <end position="48"/>
    </location>
</feature>
<accession>A0ABU2D5X9</accession>
<dbReference type="InterPro" id="IPR002656">
    <property type="entry name" value="Acyl_transf_3_dom"/>
</dbReference>
<keyword evidence="1" id="KW-1133">Transmembrane helix</keyword>
<keyword evidence="1" id="KW-0812">Transmembrane</keyword>
<dbReference type="Proteomes" id="UP001246244">
    <property type="component" value="Unassembled WGS sequence"/>
</dbReference>
<evidence type="ECO:0000313" key="3">
    <source>
        <dbReference type="EMBL" id="MDR7667272.1"/>
    </source>
</evidence>
<feature type="transmembrane region" description="Helical" evidence="1">
    <location>
        <begin position="153"/>
        <end position="170"/>
    </location>
</feature>
<evidence type="ECO:0000313" key="4">
    <source>
        <dbReference type="Proteomes" id="UP001246244"/>
    </source>
</evidence>
<comment type="caution">
    <text evidence="3">The sequence shown here is derived from an EMBL/GenBank/DDBJ whole genome shotgun (WGS) entry which is preliminary data.</text>
</comment>
<dbReference type="RefSeq" id="WP_310577300.1">
    <property type="nucleotide sequence ID" value="NZ_JAVKPK010000115.1"/>
</dbReference>
<reference evidence="4" key="1">
    <citation type="submission" date="2023-07" db="EMBL/GenBank/DDBJ databases">
        <title>Whole-genome sequencing of a new Methanosarcina sp. Z-7115.</title>
        <authorList>
            <person name="Zhilina T.N."/>
            <person name="Merkel A.Y."/>
        </authorList>
    </citation>
    <scope>NUCLEOTIDE SEQUENCE [LARGE SCALE GENOMIC DNA]</scope>
    <source>
        <strain evidence="4">Z-7115</strain>
    </source>
</reference>
<proteinExistence type="predicted"/>
<feature type="transmembrane region" description="Helical" evidence="1">
    <location>
        <begin position="69"/>
        <end position="86"/>
    </location>
</feature>
<dbReference type="PANTHER" id="PTHR37312">
    <property type="entry name" value="MEMBRANE-BOUND ACYLTRANSFERASE YKRP-RELATED"/>
    <property type="match status" value="1"/>
</dbReference>
<feature type="transmembrane region" description="Helical" evidence="1">
    <location>
        <begin position="329"/>
        <end position="353"/>
    </location>
</feature>
<feature type="domain" description="Acyltransferase 3" evidence="2">
    <location>
        <begin position="4"/>
        <end position="340"/>
    </location>
</feature>
<dbReference type="GO" id="GO:0016746">
    <property type="term" value="F:acyltransferase activity"/>
    <property type="evidence" value="ECO:0007669"/>
    <property type="project" value="UniProtKB-KW"/>
</dbReference>
<keyword evidence="4" id="KW-1185">Reference proteome</keyword>
<dbReference type="Pfam" id="PF01757">
    <property type="entry name" value="Acyl_transf_3"/>
    <property type="match status" value="1"/>
</dbReference>
<protein>
    <submittedName>
        <fullName evidence="3">Acyltransferase family protein</fullName>
    </submittedName>
</protein>